<reference evidence="1 2" key="1">
    <citation type="submission" date="2023-07" db="EMBL/GenBank/DDBJ databases">
        <title>Sequencing the genomes of 1000 actinobacteria strains.</title>
        <authorList>
            <person name="Klenk H.-P."/>
        </authorList>
    </citation>
    <scope>NUCLEOTIDE SEQUENCE [LARGE SCALE GENOMIC DNA]</scope>
    <source>
        <strain evidence="1 2">DSM 15539</strain>
    </source>
</reference>
<evidence type="ECO:0000313" key="1">
    <source>
        <dbReference type="EMBL" id="MDR6939361.1"/>
    </source>
</evidence>
<proteinExistence type="predicted"/>
<evidence type="ECO:0000313" key="2">
    <source>
        <dbReference type="Proteomes" id="UP001266099"/>
    </source>
</evidence>
<dbReference type="Proteomes" id="UP001266099">
    <property type="component" value="Unassembled WGS sequence"/>
</dbReference>
<organism evidence="1 2">
    <name type="scientific">Arcanobacterium hippocoleae</name>
    <dbReference type="NCBI Taxonomy" id="149017"/>
    <lineage>
        <taxon>Bacteria</taxon>
        <taxon>Bacillati</taxon>
        <taxon>Actinomycetota</taxon>
        <taxon>Actinomycetes</taxon>
        <taxon>Actinomycetales</taxon>
        <taxon>Actinomycetaceae</taxon>
        <taxon>Arcanobacterium</taxon>
    </lineage>
</organism>
<dbReference type="EMBL" id="JAVDUJ010000001">
    <property type="protein sequence ID" value="MDR6939361.1"/>
    <property type="molecule type" value="Genomic_DNA"/>
</dbReference>
<comment type="caution">
    <text evidence="1">The sequence shown here is derived from an EMBL/GenBank/DDBJ whole genome shotgun (WGS) entry which is preliminary data.</text>
</comment>
<name>A0ABU1T3B9_9ACTO</name>
<keyword evidence="2" id="KW-1185">Reference proteome</keyword>
<accession>A0ABU1T3B9</accession>
<protein>
    <submittedName>
        <fullName evidence="1">Uncharacterized protein</fullName>
    </submittedName>
</protein>
<sequence>MMILAKGTLRYFIVIYQPVFTGIRINPDLHHCVCVLEEYKNTAINQLDGNL</sequence>
<gene>
    <name evidence="1" type="ORF">J2S36_000904</name>
</gene>